<dbReference type="STRING" id="227316.GA0070604_4276"/>
<keyword evidence="2" id="KW-1185">Reference proteome</keyword>
<accession>A0A1C6V204</accession>
<proteinExistence type="predicted"/>
<evidence type="ECO:0000313" key="2">
    <source>
        <dbReference type="Proteomes" id="UP000199696"/>
    </source>
</evidence>
<evidence type="ECO:0008006" key="3">
    <source>
        <dbReference type="Google" id="ProtNLM"/>
    </source>
</evidence>
<gene>
    <name evidence="1" type="ORF">GA0070604_4276</name>
</gene>
<dbReference type="RefSeq" id="WP_091121208.1">
    <property type="nucleotide sequence ID" value="NZ_FMHY01000002.1"/>
</dbReference>
<sequence>MSRIRYLLAVVAVGALLAGCGERVGSEGSAPEQEQVDPGSAVALGPPQDPVALIGSWTVTEADGGADDVLRLAASPGGEVRLFGRCGVQMGTWRADASGLFVADLWGTSGPGGGECRPGSEFADTWLGRAAAFRVEGGSPILLDERGERVARLLAGAKPTPGPDMLASLAEPPEVTDEARRAFTPATALPAALAPASRETLLGRWVPVDGRRGRPKTPYVEFRADGGWRGSDGCNGQGGRWIAGPGGALLATTGASTLIGCDNVEVGVWLATAWRAGIDGDVLVLLDAQGKETGRLRRDR</sequence>
<dbReference type="PROSITE" id="PS51257">
    <property type="entry name" value="PROKAR_LIPOPROTEIN"/>
    <property type="match status" value="1"/>
</dbReference>
<dbReference type="OrthoDB" id="4990393at2"/>
<dbReference type="AlphaFoldDB" id="A0A1C6V204"/>
<name>A0A1C6V204_9ACTN</name>
<protein>
    <recommendedName>
        <fullName evidence="3">META domain-containing protein</fullName>
    </recommendedName>
</protein>
<organism evidence="1 2">
    <name type="scientific">Micromonospora eburnea</name>
    <dbReference type="NCBI Taxonomy" id="227316"/>
    <lineage>
        <taxon>Bacteria</taxon>
        <taxon>Bacillati</taxon>
        <taxon>Actinomycetota</taxon>
        <taxon>Actinomycetes</taxon>
        <taxon>Micromonosporales</taxon>
        <taxon>Micromonosporaceae</taxon>
        <taxon>Micromonospora</taxon>
    </lineage>
</organism>
<reference evidence="2" key="1">
    <citation type="submission" date="2016-06" db="EMBL/GenBank/DDBJ databases">
        <authorList>
            <person name="Varghese N."/>
            <person name="Submissions Spin"/>
        </authorList>
    </citation>
    <scope>NUCLEOTIDE SEQUENCE [LARGE SCALE GENOMIC DNA]</scope>
    <source>
        <strain evidence="2">DSM 44814</strain>
    </source>
</reference>
<dbReference type="Proteomes" id="UP000199696">
    <property type="component" value="Unassembled WGS sequence"/>
</dbReference>
<evidence type="ECO:0000313" key="1">
    <source>
        <dbReference type="EMBL" id="SCL60333.1"/>
    </source>
</evidence>
<dbReference type="EMBL" id="FMHY01000002">
    <property type="protein sequence ID" value="SCL60333.1"/>
    <property type="molecule type" value="Genomic_DNA"/>
</dbReference>